<evidence type="ECO:0000313" key="3">
    <source>
        <dbReference type="Proteomes" id="UP001328107"/>
    </source>
</evidence>
<feature type="non-terminal residue" evidence="2">
    <location>
        <position position="143"/>
    </location>
</feature>
<reference evidence="3" key="1">
    <citation type="submission" date="2022-10" db="EMBL/GenBank/DDBJ databases">
        <title>Genome assembly of Pristionchus species.</title>
        <authorList>
            <person name="Yoshida K."/>
            <person name="Sommer R.J."/>
        </authorList>
    </citation>
    <scope>NUCLEOTIDE SEQUENCE [LARGE SCALE GENOMIC DNA]</scope>
    <source>
        <strain evidence="3">RS5460</strain>
    </source>
</reference>
<gene>
    <name evidence="2" type="ORF">PMAYCL1PPCAC_29611</name>
</gene>
<dbReference type="Proteomes" id="UP001328107">
    <property type="component" value="Unassembled WGS sequence"/>
</dbReference>
<keyword evidence="3" id="KW-1185">Reference proteome</keyword>
<protein>
    <submittedName>
        <fullName evidence="2">Uncharacterized protein</fullName>
    </submittedName>
</protein>
<feature type="non-terminal residue" evidence="2">
    <location>
        <position position="1"/>
    </location>
</feature>
<proteinExistence type="predicted"/>
<organism evidence="2 3">
    <name type="scientific">Pristionchus mayeri</name>
    <dbReference type="NCBI Taxonomy" id="1317129"/>
    <lineage>
        <taxon>Eukaryota</taxon>
        <taxon>Metazoa</taxon>
        <taxon>Ecdysozoa</taxon>
        <taxon>Nematoda</taxon>
        <taxon>Chromadorea</taxon>
        <taxon>Rhabditida</taxon>
        <taxon>Rhabditina</taxon>
        <taxon>Diplogasteromorpha</taxon>
        <taxon>Diplogasteroidea</taxon>
        <taxon>Neodiplogasteridae</taxon>
        <taxon>Pristionchus</taxon>
    </lineage>
</organism>
<feature type="region of interest" description="Disordered" evidence="1">
    <location>
        <begin position="17"/>
        <end position="36"/>
    </location>
</feature>
<accession>A0AAN5IEC6</accession>
<dbReference type="AlphaFoldDB" id="A0AAN5IEC6"/>
<sequence>ETPSFSPVTPFINAIDVGSSESKHSMKDLGPPPSDLPLELLEKLREEAEKSEEGRVVGMDVRIIAGFSPQENQERGGEGRSHSVEALKQFALHEIMEHLPRTFLIPEEKNKEENKEIFIKPEDRKFPFTYDIRYWKGKSAKTQ</sequence>
<evidence type="ECO:0000313" key="2">
    <source>
        <dbReference type="EMBL" id="GMR59416.1"/>
    </source>
</evidence>
<comment type="caution">
    <text evidence="2">The sequence shown here is derived from an EMBL/GenBank/DDBJ whole genome shotgun (WGS) entry which is preliminary data.</text>
</comment>
<dbReference type="EMBL" id="BTRK01000006">
    <property type="protein sequence ID" value="GMR59416.1"/>
    <property type="molecule type" value="Genomic_DNA"/>
</dbReference>
<name>A0AAN5IEC6_9BILA</name>
<evidence type="ECO:0000256" key="1">
    <source>
        <dbReference type="SAM" id="MobiDB-lite"/>
    </source>
</evidence>